<protein>
    <submittedName>
        <fullName evidence="1">Unclassified</fullName>
    </submittedName>
</protein>
<dbReference type="EMBL" id="CBME010002579">
    <property type="protein sequence ID" value="CDL73241.1"/>
    <property type="molecule type" value="Genomic_DNA"/>
</dbReference>
<accession>W1IB09</accession>
<feature type="non-terminal residue" evidence="1">
    <location>
        <position position="88"/>
    </location>
</feature>
<organism evidence="1">
    <name type="scientific">Fusarium pseudograminearum CS3487</name>
    <dbReference type="NCBI Taxonomy" id="1318458"/>
    <lineage>
        <taxon>Eukaryota</taxon>
        <taxon>Fungi</taxon>
        <taxon>Dikarya</taxon>
        <taxon>Ascomycota</taxon>
        <taxon>Pezizomycotina</taxon>
        <taxon>Sordariomycetes</taxon>
        <taxon>Hypocreomycetidae</taxon>
        <taxon>Hypocreales</taxon>
        <taxon>Nectriaceae</taxon>
        <taxon>Fusarium</taxon>
    </lineage>
</organism>
<dbReference type="AlphaFoldDB" id="W1IB09"/>
<proteinExistence type="predicted"/>
<reference evidence="1" key="1">
    <citation type="submission" date="2013-05" db="EMBL/GenBank/DDBJ databases">
        <title>Draft genome sequences of six wheat associated Fusarium spp. isolates.</title>
        <authorList>
            <person name="Moolhuijzen P.M."/>
            <person name="Manners J.M."/>
            <person name="Wilcox S."/>
            <person name="Bellgard M.I."/>
            <person name="Gardiner D.M."/>
        </authorList>
    </citation>
    <scope>NUCLEOTIDE SEQUENCE</scope>
    <source>
        <strain evidence="1">CS3487</strain>
    </source>
</reference>
<gene>
    <name evidence="1" type="ORF">BN848_0128030</name>
</gene>
<dbReference type="EMBL" id="HG317482">
    <property type="protein sequence ID" value="CDX48366.1"/>
    <property type="molecule type" value="Genomic_DNA"/>
</dbReference>
<evidence type="ECO:0000313" key="1">
    <source>
        <dbReference type="EMBL" id="CDL73241.1"/>
    </source>
</evidence>
<name>W1IB09_FUSPS</name>
<feature type="non-terminal residue" evidence="1">
    <location>
        <position position="1"/>
    </location>
</feature>
<sequence>VYEAVAIFPIPDSLPFRKLPSEKGPPIPQASYLEAYPAVSPGPSPGRRCPLTYPPRVFLWVARQTGLAGHFLFSAKFLTMGNFKNRLT</sequence>